<dbReference type="Gene3D" id="3.40.50.720">
    <property type="entry name" value="NAD(P)-binding Rossmann-like Domain"/>
    <property type="match status" value="2"/>
</dbReference>
<gene>
    <name evidence="7" type="ORF">K432DRAFT_349876</name>
</gene>
<evidence type="ECO:0000256" key="2">
    <source>
        <dbReference type="ARBA" id="ARBA00023002"/>
    </source>
</evidence>
<dbReference type="InterPro" id="IPR050418">
    <property type="entry name" value="D-iso_2-hydroxyacid_DH_PdxB"/>
</dbReference>
<keyword evidence="8" id="KW-1185">Reference proteome</keyword>
<dbReference type="SUPFAM" id="SSF52283">
    <property type="entry name" value="Formate/glycerate dehydrogenase catalytic domain-like"/>
    <property type="match status" value="1"/>
</dbReference>
<feature type="domain" description="D-isomer specific 2-hydroxyacid dehydrogenase NAD-binding" evidence="6">
    <location>
        <begin position="111"/>
        <end position="307"/>
    </location>
</feature>
<feature type="domain" description="D-isomer specific 2-hydroxyacid dehydrogenase catalytic" evidence="5">
    <location>
        <begin position="25"/>
        <end position="333"/>
    </location>
</feature>
<evidence type="ECO:0000259" key="5">
    <source>
        <dbReference type="Pfam" id="PF00389"/>
    </source>
</evidence>
<dbReference type="GO" id="GO:0016616">
    <property type="term" value="F:oxidoreductase activity, acting on the CH-OH group of donors, NAD or NADP as acceptor"/>
    <property type="evidence" value="ECO:0007669"/>
    <property type="project" value="InterPro"/>
</dbReference>
<dbReference type="EMBL" id="KV744901">
    <property type="protein sequence ID" value="OCK82033.1"/>
    <property type="molecule type" value="Genomic_DNA"/>
</dbReference>
<organism evidence="7 8">
    <name type="scientific">Lepidopterella palustris CBS 459.81</name>
    <dbReference type="NCBI Taxonomy" id="1314670"/>
    <lineage>
        <taxon>Eukaryota</taxon>
        <taxon>Fungi</taxon>
        <taxon>Dikarya</taxon>
        <taxon>Ascomycota</taxon>
        <taxon>Pezizomycotina</taxon>
        <taxon>Dothideomycetes</taxon>
        <taxon>Pleosporomycetidae</taxon>
        <taxon>Mytilinidiales</taxon>
        <taxon>Argynnaceae</taxon>
        <taxon>Lepidopterella</taxon>
    </lineage>
</organism>
<evidence type="ECO:0000313" key="8">
    <source>
        <dbReference type="Proteomes" id="UP000250266"/>
    </source>
</evidence>
<comment type="similarity">
    <text evidence="1 4">Belongs to the D-isomer specific 2-hydroxyacid dehydrogenase family.</text>
</comment>
<dbReference type="GO" id="GO:0051287">
    <property type="term" value="F:NAD binding"/>
    <property type="evidence" value="ECO:0007669"/>
    <property type="project" value="InterPro"/>
</dbReference>
<dbReference type="InterPro" id="IPR006139">
    <property type="entry name" value="D-isomer_2_OHA_DH_cat_dom"/>
</dbReference>
<protein>
    <submittedName>
        <fullName evidence="7">Glycerate dehydrogenase</fullName>
    </submittedName>
</protein>
<name>A0A8E2EEC5_9PEZI</name>
<evidence type="ECO:0000256" key="1">
    <source>
        <dbReference type="ARBA" id="ARBA00005854"/>
    </source>
</evidence>
<dbReference type="Pfam" id="PF00389">
    <property type="entry name" value="2-Hacid_dh"/>
    <property type="match status" value="1"/>
</dbReference>
<accession>A0A8E2EEC5</accession>
<dbReference type="CDD" id="cd05198">
    <property type="entry name" value="formate_dh_like"/>
    <property type="match status" value="1"/>
</dbReference>
<evidence type="ECO:0000256" key="3">
    <source>
        <dbReference type="ARBA" id="ARBA00023027"/>
    </source>
</evidence>
<dbReference type="PANTHER" id="PTHR43761:SF1">
    <property type="entry name" value="D-ISOMER SPECIFIC 2-HYDROXYACID DEHYDROGENASE CATALYTIC DOMAIN-CONTAINING PROTEIN-RELATED"/>
    <property type="match status" value="1"/>
</dbReference>
<evidence type="ECO:0000256" key="4">
    <source>
        <dbReference type="RuleBase" id="RU003719"/>
    </source>
</evidence>
<proteinExistence type="inferred from homology"/>
<keyword evidence="3" id="KW-0520">NAD</keyword>
<dbReference type="OrthoDB" id="298012at2759"/>
<evidence type="ECO:0000313" key="7">
    <source>
        <dbReference type="EMBL" id="OCK82033.1"/>
    </source>
</evidence>
<dbReference type="Proteomes" id="UP000250266">
    <property type="component" value="Unassembled WGS sequence"/>
</dbReference>
<dbReference type="InterPro" id="IPR036291">
    <property type="entry name" value="NAD(P)-bd_dom_sf"/>
</dbReference>
<dbReference type="InterPro" id="IPR006140">
    <property type="entry name" value="D-isomer_DH_NAD-bd"/>
</dbReference>
<keyword evidence="2 4" id="KW-0560">Oxidoreductase</keyword>
<reference evidence="7 8" key="1">
    <citation type="journal article" date="2016" name="Nat. Commun.">
        <title>Ectomycorrhizal ecology is imprinted in the genome of the dominant symbiotic fungus Cenococcum geophilum.</title>
        <authorList>
            <consortium name="DOE Joint Genome Institute"/>
            <person name="Peter M."/>
            <person name="Kohler A."/>
            <person name="Ohm R.A."/>
            <person name="Kuo A."/>
            <person name="Krutzmann J."/>
            <person name="Morin E."/>
            <person name="Arend M."/>
            <person name="Barry K.W."/>
            <person name="Binder M."/>
            <person name="Choi C."/>
            <person name="Clum A."/>
            <person name="Copeland A."/>
            <person name="Grisel N."/>
            <person name="Haridas S."/>
            <person name="Kipfer T."/>
            <person name="LaButti K."/>
            <person name="Lindquist E."/>
            <person name="Lipzen A."/>
            <person name="Maire R."/>
            <person name="Meier B."/>
            <person name="Mihaltcheva S."/>
            <person name="Molinier V."/>
            <person name="Murat C."/>
            <person name="Poggeler S."/>
            <person name="Quandt C.A."/>
            <person name="Sperisen C."/>
            <person name="Tritt A."/>
            <person name="Tisserant E."/>
            <person name="Crous P.W."/>
            <person name="Henrissat B."/>
            <person name="Nehls U."/>
            <person name="Egli S."/>
            <person name="Spatafora J.W."/>
            <person name="Grigoriev I.V."/>
            <person name="Martin F.M."/>
        </authorList>
    </citation>
    <scope>NUCLEOTIDE SEQUENCE [LARGE SCALE GENOMIC DNA]</scope>
    <source>
        <strain evidence="7 8">CBS 459.81</strain>
    </source>
</reference>
<evidence type="ECO:0000259" key="6">
    <source>
        <dbReference type="Pfam" id="PF02826"/>
    </source>
</evidence>
<dbReference type="Pfam" id="PF02826">
    <property type="entry name" value="2-Hacid_dh_C"/>
    <property type="match status" value="1"/>
</dbReference>
<dbReference type="PANTHER" id="PTHR43761">
    <property type="entry name" value="D-ISOMER SPECIFIC 2-HYDROXYACID DEHYDROGENASE FAMILY PROTEIN (AFU_ORTHOLOGUE AFUA_1G13630)"/>
    <property type="match status" value="1"/>
</dbReference>
<sequence length="338" mass="37217">MHHHIVALERIHQPLPEFTFAPPTTHTLTVYQRTEPEELHERIRDATIIIITVVKIDADALSPSVTPNLRLVAVMATGTDPVDLDACRKRGIRVTNCPAANIESVSEHAIALYFAARRRVVQLHNSILTEPSEWKAKNTLTHLLRYKDGNCPLTCQDEFMGIIGYGSLGKRIAQLGIALGMTVLIAARKSPTDPSELPPSNHEDRVPFDEVLRRSTVLVLCLPRTPETLNLISTSELQSMSPHAILINIARGGIVDEHALVTALQKGWIAGAATDVLAVEPAKSVDDSPLLGEQAKELNITVSPHLAWFSQRTMVNLSQIQKETVEGWVEGHEINVIV</sequence>
<dbReference type="AlphaFoldDB" id="A0A8E2EEC5"/>
<dbReference type="SUPFAM" id="SSF51735">
    <property type="entry name" value="NAD(P)-binding Rossmann-fold domains"/>
    <property type="match status" value="1"/>
</dbReference>